<keyword evidence="1" id="KW-0732">Signal</keyword>
<gene>
    <name evidence="3" type="ORF">QSP1433_LOCUS11082</name>
</gene>
<name>A0A7S2WJ24_9STRA</name>
<protein>
    <recommendedName>
        <fullName evidence="2">GH18 domain-containing protein</fullName>
    </recommendedName>
</protein>
<proteinExistence type="predicted"/>
<accession>A0A7S2WJ24</accession>
<dbReference type="InterPro" id="IPR017853">
    <property type="entry name" value="GH"/>
</dbReference>
<sequence length="313" mass="35860">MKILFLLWLLSDAVCGFDIVGYFPEWRFRFLDEDHEHRLRDICSHLTHLLLFSVEVDVSGKISALDRWPNGDRMNRVRRVCSDTKLLVCFGGNGRSGGFSSVVRDSVKRGRLIKELGTFMEKHELDGVDWNWEYPSSREDWVGLRALIGEMRVSSPSKVQTLAYYPDTRQEAILSNLAFGDVVDRMHMMSYDQPGTRHSTFDFAKRCVDQGIQAGLDAKKLTLGLPFYARHIRTGDWKTFHDVMKTAPKEADENSDQLQGYYFNNVNTIKKKTMLARSQGLGGVMIWESGQDTVDIKLHRAISDALVEERTEL</sequence>
<feature type="chain" id="PRO_5031254880" description="GH18 domain-containing protein" evidence="1">
    <location>
        <begin position="17"/>
        <end position="313"/>
    </location>
</feature>
<dbReference type="AlphaFoldDB" id="A0A7S2WJ24"/>
<dbReference type="GO" id="GO:0004568">
    <property type="term" value="F:chitinase activity"/>
    <property type="evidence" value="ECO:0007669"/>
    <property type="project" value="TreeGrafter"/>
</dbReference>
<evidence type="ECO:0000256" key="1">
    <source>
        <dbReference type="SAM" id="SignalP"/>
    </source>
</evidence>
<dbReference type="InterPro" id="IPR050314">
    <property type="entry name" value="Glycosyl_Hydrlase_18"/>
</dbReference>
<evidence type="ECO:0000259" key="2">
    <source>
        <dbReference type="PROSITE" id="PS51910"/>
    </source>
</evidence>
<dbReference type="InterPro" id="IPR011583">
    <property type="entry name" value="Chitinase_II/V-like_cat"/>
</dbReference>
<dbReference type="Pfam" id="PF00704">
    <property type="entry name" value="Glyco_hydro_18"/>
    <property type="match status" value="1"/>
</dbReference>
<dbReference type="InterPro" id="IPR001223">
    <property type="entry name" value="Glyco_hydro18_cat"/>
</dbReference>
<feature type="domain" description="GH18" evidence="2">
    <location>
        <begin position="17"/>
        <end position="309"/>
    </location>
</feature>
<dbReference type="PANTHER" id="PTHR11177">
    <property type="entry name" value="CHITINASE"/>
    <property type="match status" value="1"/>
</dbReference>
<evidence type="ECO:0000313" key="3">
    <source>
        <dbReference type="EMBL" id="CAD9691698.1"/>
    </source>
</evidence>
<dbReference type="GO" id="GO:0006032">
    <property type="term" value="P:chitin catabolic process"/>
    <property type="evidence" value="ECO:0007669"/>
    <property type="project" value="TreeGrafter"/>
</dbReference>
<feature type="signal peptide" evidence="1">
    <location>
        <begin position="1"/>
        <end position="16"/>
    </location>
</feature>
<dbReference type="SMART" id="SM00636">
    <property type="entry name" value="Glyco_18"/>
    <property type="match status" value="1"/>
</dbReference>
<dbReference type="PANTHER" id="PTHR11177:SF317">
    <property type="entry name" value="CHITINASE 12-RELATED"/>
    <property type="match status" value="1"/>
</dbReference>
<dbReference type="GO" id="GO:0008061">
    <property type="term" value="F:chitin binding"/>
    <property type="evidence" value="ECO:0007669"/>
    <property type="project" value="InterPro"/>
</dbReference>
<dbReference type="EMBL" id="HBHK01017512">
    <property type="protein sequence ID" value="CAD9691698.1"/>
    <property type="molecule type" value="Transcribed_RNA"/>
</dbReference>
<dbReference type="Gene3D" id="3.40.5.30">
    <property type="entry name" value="(Trans)glycosidases - domain 2"/>
    <property type="match status" value="1"/>
</dbReference>
<dbReference type="PROSITE" id="PS51910">
    <property type="entry name" value="GH18_2"/>
    <property type="match status" value="1"/>
</dbReference>
<dbReference type="SUPFAM" id="SSF51445">
    <property type="entry name" value="(Trans)glycosidases"/>
    <property type="match status" value="1"/>
</dbReference>
<dbReference type="GO" id="GO:0005576">
    <property type="term" value="C:extracellular region"/>
    <property type="evidence" value="ECO:0007669"/>
    <property type="project" value="TreeGrafter"/>
</dbReference>
<organism evidence="3">
    <name type="scientific">Mucochytrium quahogii</name>
    <dbReference type="NCBI Taxonomy" id="96639"/>
    <lineage>
        <taxon>Eukaryota</taxon>
        <taxon>Sar</taxon>
        <taxon>Stramenopiles</taxon>
        <taxon>Bigyra</taxon>
        <taxon>Labyrinthulomycetes</taxon>
        <taxon>Thraustochytrida</taxon>
        <taxon>Thraustochytriidae</taxon>
        <taxon>Mucochytrium</taxon>
    </lineage>
</organism>
<reference evidence="3" key="1">
    <citation type="submission" date="2021-01" db="EMBL/GenBank/DDBJ databases">
        <authorList>
            <person name="Corre E."/>
            <person name="Pelletier E."/>
            <person name="Niang G."/>
            <person name="Scheremetjew M."/>
            <person name="Finn R."/>
            <person name="Kale V."/>
            <person name="Holt S."/>
            <person name="Cochrane G."/>
            <person name="Meng A."/>
            <person name="Brown T."/>
            <person name="Cohen L."/>
        </authorList>
    </citation>
    <scope>NUCLEOTIDE SEQUENCE</scope>
    <source>
        <strain evidence="3">NY070348D</strain>
    </source>
</reference>
<dbReference type="GO" id="GO:0005975">
    <property type="term" value="P:carbohydrate metabolic process"/>
    <property type="evidence" value="ECO:0007669"/>
    <property type="project" value="InterPro"/>
</dbReference>
<dbReference type="Gene3D" id="3.20.20.80">
    <property type="entry name" value="Glycosidases"/>
    <property type="match status" value="1"/>
</dbReference>